<dbReference type="GO" id="GO:0003700">
    <property type="term" value="F:DNA-binding transcription factor activity"/>
    <property type="evidence" value="ECO:0007669"/>
    <property type="project" value="TreeGrafter"/>
</dbReference>
<accession>A0A4P6F915</accession>
<keyword evidence="1" id="KW-0805">Transcription regulation</keyword>
<reference evidence="6 7" key="1">
    <citation type="submission" date="2019-01" db="EMBL/GenBank/DDBJ databases">
        <title>Genome sequencing of strain FW100M-8.</title>
        <authorList>
            <person name="Heo J."/>
            <person name="Kim S.-J."/>
            <person name="Kim J.-S."/>
            <person name="Hong S.-B."/>
            <person name="Kwon S.-W."/>
        </authorList>
    </citation>
    <scope>NUCLEOTIDE SEQUENCE [LARGE SCALE GENOMIC DNA]</scope>
    <source>
        <strain evidence="6 7">FW100M-8</strain>
    </source>
</reference>
<evidence type="ECO:0000256" key="4">
    <source>
        <dbReference type="PROSITE-ProRule" id="PRU00335"/>
    </source>
</evidence>
<keyword evidence="2 4" id="KW-0238">DNA-binding</keyword>
<dbReference type="PROSITE" id="PS01081">
    <property type="entry name" value="HTH_TETR_1"/>
    <property type="match status" value="1"/>
</dbReference>
<dbReference type="AlphaFoldDB" id="A0A4P6F915"/>
<proteinExistence type="predicted"/>
<dbReference type="Gene3D" id="1.10.357.10">
    <property type="entry name" value="Tetracycline Repressor, domain 2"/>
    <property type="match status" value="1"/>
</dbReference>
<organism evidence="6 7">
    <name type="scientific">Agromyces protaetiae</name>
    <dbReference type="NCBI Taxonomy" id="2509455"/>
    <lineage>
        <taxon>Bacteria</taxon>
        <taxon>Bacillati</taxon>
        <taxon>Actinomycetota</taxon>
        <taxon>Actinomycetes</taxon>
        <taxon>Micrococcales</taxon>
        <taxon>Microbacteriaceae</taxon>
        <taxon>Agromyces</taxon>
    </lineage>
</organism>
<feature type="DNA-binding region" description="H-T-H motif" evidence="4">
    <location>
        <begin position="45"/>
        <end position="64"/>
    </location>
</feature>
<keyword evidence="3" id="KW-0804">Transcription</keyword>
<dbReference type="PANTHER" id="PTHR30055:SF234">
    <property type="entry name" value="HTH-TYPE TRANSCRIPTIONAL REGULATOR BETI"/>
    <property type="match status" value="1"/>
</dbReference>
<dbReference type="PANTHER" id="PTHR30055">
    <property type="entry name" value="HTH-TYPE TRANSCRIPTIONAL REGULATOR RUTR"/>
    <property type="match status" value="1"/>
</dbReference>
<dbReference type="PROSITE" id="PS50977">
    <property type="entry name" value="HTH_TETR_2"/>
    <property type="match status" value="1"/>
</dbReference>
<name>A0A4P6F915_9MICO</name>
<dbReference type="InterPro" id="IPR009057">
    <property type="entry name" value="Homeodomain-like_sf"/>
</dbReference>
<sequence length="209" mass="22590">MTSVEPVAAASAPATLRERKKAATRLALHEAAFALVEAHGLEATTVDQICEAADVSQRTFFNYFPSKSAAVLGLPQVVLTDDALARFRAARGELVPALCELVGHLADESRNTRRIKQLVAERPELGPAFTQWTSSLRETFFELARERAVSDESARTAVALVVSAFALTVHTPVEDDVDASEPAAVRLLRSVDRIVGARTAPMAEPRGER</sequence>
<dbReference type="KEGG" id="agf:ET445_00685"/>
<dbReference type="SUPFAM" id="SSF46689">
    <property type="entry name" value="Homeodomain-like"/>
    <property type="match status" value="1"/>
</dbReference>
<dbReference type="GO" id="GO:0000976">
    <property type="term" value="F:transcription cis-regulatory region binding"/>
    <property type="evidence" value="ECO:0007669"/>
    <property type="project" value="TreeGrafter"/>
</dbReference>
<dbReference type="InterPro" id="IPR050109">
    <property type="entry name" value="HTH-type_TetR-like_transc_reg"/>
</dbReference>
<evidence type="ECO:0000256" key="2">
    <source>
        <dbReference type="ARBA" id="ARBA00023125"/>
    </source>
</evidence>
<evidence type="ECO:0000256" key="1">
    <source>
        <dbReference type="ARBA" id="ARBA00023015"/>
    </source>
</evidence>
<dbReference type="InterPro" id="IPR001647">
    <property type="entry name" value="HTH_TetR"/>
</dbReference>
<dbReference type="OrthoDB" id="8688418at2"/>
<protein>
    <submittedName>
        <fullName evidence="6">TetR/AcrR family transcriptional regulator</fullName>
    </submittedName>
</protein>
<dbReference type="Pfam" id="PF00440">
    <property type="entry name" value="TetR_N"/>
    <property type="match status" value="1"/>
</dbReference>
<dbReference type="InterPro" id="IPR023772">
    <property type="entry name" value="DNA-bd_HTH_TetR-type_CS"/>
</dbReference>
<evidence type="ECO:0000313" key="7">
    <source>
        <dbReference type="Proteomes" id="UP000291259"/>
    </source>
</evidence>
<keyword evidence="7" id="KW-1185">Reference proteome</keyword>
<evidence type="ECO:0000256" key="3">
    <source>
        <dbReference type="ARBA" id="ARBA00023163"/>
    </source>
</evidence>
<evidence type="ECO:0000313" key="6">
    <source>
        <dbReference type="EMBL" id="QAY72065.1"/>
    </source>
</evidence>
<dbReference type="Proteomes" id="UP000291259">
    <property type="component" value="Chromosome"/>
</dbReference>
<dbReference type="RefSeq" id="WP_129187909.1">
    <property type="nucleotide sequence ID" value="NZ_CP035491.1"/>
</dbReference>
<dbReference type="EMBL" id="CP035491">
    <property type="protein sequence ID" value="QAY72065.1"/>
    <property type="molecule type" value="Genomic_DNA"/>
</dbReference>
<feature type="domain" description="HTH tetR-type" evidence="5">
    <location>
        <begin position="22"/>
        <end position="82"/>
    </location>
</feature>
<gene>
    <name evidence="6" type="ORF">ET445_00685</name>
</gene>
<evidence type="ECO:0000259" key="5">
    <source>
        <dbReference type="PROSITE" id="PS50977"/>
    </source>
</evidence>